<dbReference type="AlphaFoldDB" id="A0A844ADU6"/>
<evidence type="ECO:0000313" key="2">
    <source>
        <dbReference type="EMBL" id="MQX11133.1"/>
    </source>
</evidence>
<evidence type="ECO:0000313" key="3">
    <source>
        <dbReference type="Proteomes" id="UP000466694"/>
    </source>
</evidence>
<reference evidence="2 3" key="1">
    <citation type="journal article" date="2013" name="Genome Biol.">
        <title>Comparative genomics of the core and accessory genomes of 48 Sinorhizobium strains comprising five genospecies.</title>
        <authorList>
            <person name="Sugawara M."/>
            <person name="Epstein B."/>
            <person name="Badgley B.D."/>
            <person name="Unno T."/>
            <person name="Xu L."/>
            <person name="Reese J."/>
            <person name="Gyaneshwar P."/>
            <person name="Denny R."/>
            <person name="Mudge J."/>
            <person name="Bharti A.K."/>
            <person name="Farmer A.D."/>
            <person name="May G.D."/>
            <person name="Woodward J.E."/>
            <person name="Medigue C."/>
            <person name="Vallenet D."/>
            <person name="Lajus A."/>
            <person name="Rouy Z."/>
            <person name="Martinez-Vaz B."/>
            <person name="Tiffin P."/>
            <person name="Young N.D."/>
            <person name="Sadowsky M.J."/>
        </authorList>
    </citation>
    <scope>NUCLEOTIDE SEQUENCE [LARGE SCALE GENOMIC DNA]</scope>
    <source>
        <strain evidence="2 3">USDA205</strain>
    </source>
</reference>
<name>A0A844ADU6_RHIFR</name>
<protein>
    <submittedName>
        <fullName evidence="2">Uncharacterized protein</fullName>
    </submittedName>
</protein>
<organism evidence="2 3">
    <name type="scientific">Rhizobium fredii</name>
    <name type="common">Sinorhizobium fredii</name>
    <dbReference type="NCBI Taxonomy" id="380"/>
    <lineage>
        <taxon>Bacteria</taxon>
        <taxon>Pseudomonadati</taxon>
        <taxon>Pseudomonadota</taxon>
        <taxon>Alphaproteobacteria</taxon>
        <taxon>Hyphomicrobiales</taxon>
        <taxon>Rhizobiaceae</taxon>
        <taxon>Sinorhizobium/Ensifer group</taxon>
        <taxon>Sinorhizobium</taxon>
    </lineage>
</organism>
<dbReference type="EMBL" id="WISZ01000168">
    <property type="protein sequence ID" value="MQX11133.1"/>
    <property type="molecule type" value="Genomic_DNA"/>
</dbReference>
<comment type="caution">
    <text evidence="2">The sequence shown here is derived from an EMBL/GenBank/DDBJ whole genome shotgun (WGS) entry which is preliminary data.</text>
</comment>
<sequence length="346" mass="38338">MAKAKRPCNGRSAKSKTALPGSLGEALDNAGFTPLGRRISVGGPKRGDEKRRSTTVPQLETSGGRLDRPSAPTWTAPVIEFLADNLPGDPSVAWDHLSITAYEVGCEALAALGQARTIFGGAIPIAEPEIPEVLPRWDDVATAVVWVAAQSNLLGYRHFAGSRGQPSPTGRSRPNIRASHGCGPAYLAPEAFSAFRSLGLVIDGRWTEAAETILWRDDPPEWGIDFTRDDRFLTACSSALESVPADIAAEIETIALVTDDEVSERYALEVKHRAEPRTNDEIRVMLERFHRYDLDALFCRRWRLQDGWLPPDEIKRSLRLLYDPLAMEMRRAFAVRYLPRHPFLSK</sequence>
<proteinExistence type="predicted"/>
<gene>
    <name evidence="2" type="ORF">GHK48_23390</name>
</gene>
<dbReference type="Proteomes" id="UP000466694">
    <property type="component" value="Unassembled WGS sequence"/>
</dbReference>
<evidence type="ECO:0000256" key="1">
    <source>
        <dbReference type="SAM" id="MobiDB-lite"/>
    </source>
</evidence>
<dbReference type="RefSeq" id="WP_141322166.1">
    <property type="nucleotide sequence ID" value="NZ_BJNI01000032.1"/>
</dbReference>
<accession>A0A844ADU6</accession>
<feature type="region of interest" description="Disordered" evidence="1">
    <location>
        <begin position="1"/>
        <end position="71"/>
    </location>
</feature>